<dbReference type="AlphaFoldDB" id="A0A4Y7LDQ6"/>
<evidence type="ECO:0000313" key="4">
    <source>
        <dbReference type="Proteomes" id="UP000316621"/>
    </source>
</evidence>
<keyword evidence="4" id="KW-1185">Reference proteome</keyword>
<name>A0A4Y7LDQ6_PAPSO</name>
<dbReference type="EMBL" id="CM010725">
    <property type="protein sequence ID" value="RZC82760.1"/>
    <property type="molecule type" value="Genomic_DNA"/>
</dbReference>
<dbReference type="Pfam" id="PF05678">
    <property type="entry name" value="VQ"/>
    <property type="match status" value="1"/>
</dbReference>
<accession>A0A4Y7LDQ6</accession>
<proteinExistence type="predicted"/>
<dbReference type="STRING" id="3469.A0A4Y7LDQ6"/>
<evidence type="ECO:0000259" key="2">
    <source>
        <dbReference type="Pfam" id="PF05678"/>
    </source>
</evidence>
<gene>
    <name evidence="3" type="ORF">C5167_045548</name>
</gene>
<dbReference type="InterPro" id="IPR039335">
    <property type="entry name" value="SIB1/2"/>
</dbReference>
<evidence type="ECO:0000313" key="3">
    <source>
        <dbReference type="EMBL" id="RZC82760.1"/>
    </source>
</evidence>
<organism evidence="3 4">
    <name type="scientific">Papaver somniferum</name>
    <name type="common">Opium poppy</name>
    <dbReference type="NCBI Taxonomy" id="3469"/>
    <lineage>
        <taxon>Eukaryota</taxon>
        <taxon>Viridiplantae</taxon>
        <taxon>Streptophyta</taxon>
        <taxon>Embryophyta</taxon>
        <taxon>Tracheophyta</taxon>
        <taxon>Spermatophyta</taxon>
        <taxon>Magnoliopsida</taxon>
        <taxon>Ranunculales</taxon>
        <taxon>Papaveraceae</taxon>
        <taxon>Papaveroideae</taxon>
        <taxon>Papaver</taxon>
    </lineage>
</organism>
<dbReference type="Proteomes" id="UP000316621">
    <property type="component" value="Chromosome 11"/>
</dbReference>
<sequence length="175" mass="19873">MENRPSVRKGTNSSTTNKYSIPKKISKPVKVVYISNPMKVKTSVSEFRSLVQELTGRDSDISSRSFDRSRFTDSNEIDNFQTVPHDNHRSENMKVNLARTNTNDNINHQQQQQYGDFTEEVLGFDYPSWMSTSSDSSSSIFEPLDDVFVSRVMESMNGVLPLTPLMEVQPTFGGF</sequence>
<feature type="region of interest" description="Disordered" evidence="1">
    <location>
        <begin position="1"/>
        <end position="21"/>
    </location>
</feature>
<feature type="domain" description="VQ" evidence="2">
    <location>
        <begin position="34"/>
        <end position="60"/>
    </location>
</feature>
<dbReference type="Gramene" id="RZC82760">
    <property type="protein sequence ID" value="RZC82760"/>
    <property type="gene ID" value="C5167_045548"/>
</dbReference>
<evidence type="ECO:0000256" key="1">
    <source>
        <dbReference type="SAM" id="MobiDB-lite"/>
    </source>
</evidence>
<protein>
    <recommendedName>
        <fullName evidence="2">VQ domain-containing protein</fullName>
    </recommendedName>
</protein>
<dbReference type="PANTHER" id="PTHR33624:SF2">
    <property type="entry name" value="SIGMA FACTOR BINDING PROTEIN 1, CHLOROPLASTIC"/>
    <property type="match status" value="1"/>
</dbReference>
<dbReference type="InterPro" id="IPR008889">
    <property type="entry name" value="VQ"/>
</dbReference>
<dbReference type="PANTHER" id="PTHR33624">
    <property type="entry name" value="SIGMA FACTOR BINDING PROTEIN 1, CHLOROPLASTIC"/>
    <property type="match status" value="1"/>
</dbReference>
<reference evidence="3 4" key="1">
    <citation type="journal article" date="2018" name="Science">
        <title>The opium poppy genome and morphinan production.</title>
        <authorList>
            <person name="Guo L."/>
            <person name="Winzer T."/>
            <person name="Yang X."/>
            <person name="Li Y."/>
            <person name="Ning Z."/>
            <person name="He Z."/>
            <person name="Teodor R."/>
            <person name="Lu Y."/>
            <person name="Bowser T.A."/>
            <person name="Graham I.A."/>
            <person name="Ye K."/>
        </authorList>
    </citation>
    <scope>NUCLEOTIDE SEQUENCE [LARGE SCALE GENOMIC DNA]</scope>
    <source>
        <strain evidence="4">cv. HN1</strain>
        <tissue evidence="3">Leaves</tissue>
    </source>
</reference>
<dbReference type="OrthoDB" id="665788at2759"/>